<feature type="region of interest" description="Disordered" evidence="1">
    <location>
        <begin position="1"/>
        <end position="58"/>
    </location>
</feature>
<dbReference type="Pfam" id="PF25545">
    <property type="entry name" value="DUF7924"/>
    <property type="match status" value="1"/>
</dbReference>
<proteinExistence type="predicted"/>
<feature type="region of interest" description="Disordered" evidence="1">
    <location>
        <begin position="428"/>
        <end position="518"/>
    </location>
</feature>
<reference evidence="3 4" key="1">
    <citation type="journal article" date="2014" name="BMC Genomics">
        <title>Comparative genomics of the major fungal agents of human and animal Sporotrichosis: Sporothrix schenckii and Sporothrix brasiliensis.</title>
        <authorList>
            <person name="Teixeira M.M."/>
            <person name="de Almeida L.G."/>
            <person name="Kubitschek-Barreira P."/>
            <person name="Alves F.L."/>
            <person name="Kioshima E.S."/>
            <person name="Abadio A.K."/>
            <person name="Fernandes L."/>
            <person name="Derengowski L.S."/>
            <person name="Ferreira K.S."/>
            <person name="Souza R.C."/>
            <person name="Ruiz J.C."/>
            <person name="de Andrade N.C."/>
            <person name="Paes H.C."/>
            <person name="Nicola A.M."/>
            <person name="Albuquerque P."/>
            <person name="Gerber A.L."/>
            <person name="Martins V.P."/>
            <person name="Peconick L.D."/>
            <person name="Neto A.V."/>
            <person name="Chaucanez C.B."/>
            <person name="Silva P.A."/>
            <person name="Cunha O.L."/>
            <person name="de Oliveira F.F."/>
            <person name="dos Santos T.C."/>
            <person name="Barros A.L."/>
            <person name="Soares M.A."/>
            <person name="de Oliveira L.M."/>
            <person name="Marini M.M."/>
            <person name="Villalobos-Duno H."/>
            <person name="Cunha M.M."/>
            <person name="de Hoog S."/>
            <person name="da Silveira J.F."/>
            <person name="Henrissat B."/>
            <person name="Nino-Vega G.A."/>
            <person name="Cisalpino P.S."/>
            <person name="Mora-Montes H.M."/>
            <person name="Almeida S.R."/>
            <person name="Stajich J.E."/>
            <person name="Lopes-Bezerra L.M."/>
            <person name="Vasconcelos A.T."/>
            <person name="Felipe M.S."/>
        </authorList>
    </citation>
    <scope>NUCLEOTIDE SEQUENCE [LARGE SCALE GENOMIC DNA]</scope>
    <source>
        <strain evidence="3 4">5110</strain>
    </source>
</reference>
<dbReference type="GeneID" id="63682210"/>
<feature type="compositionally biased region" description="Polar residues" evidence="1">
    <location>
        <begin position="30"/>
        <end position="44"/>
    </location>
</feature>
<gene>
    <name evidence="3" type="ORF">SPBR_09163</name>
</gene>
<accession>A0A0C2J3J2</accession>
<evidence type="ECO:0000256" key="1">
    <source>
        <dbReference type="SAM" id="MobiDB-lite"/>
    </source>
</evidence>
<feature type="compositionally biased region" description="Polar residues" evidence="1">
    <location>
        <begin position="470"/>
        <end position="487"/>
    </location>
</feature>
<feature type="compositionally biased region" description="Basic residues" evidence="1">
    <location>
        <begin position="506"/>
        <end position="518"/>
    </location>
</feature>
<evidence type="ECO:0000313" key="3">
    <source>
        <dbReference type="EMBL" id="KIH93595.1"/>
    </source>
</evidence>
<feature type="compositionally biased region" description="Basic and acidic residues" evidence="1">
    <location>
        <begin position="432"/>
        <end position="466"/>
    </location>
</feature>
<dbReference type="EMBL" id="AWTV01000005">
    <property type="protein sequence ID" value="KIH93595.1"/>
    <property type="molecule type" value="Genomic_DNA"/>
</dbReference>
<dbReference type="Proteomes" id="UP000031575">
    <property type="component" value="Unassembled WGS sequence"/>
</dbReference>
<dbReference type="HOGENOM" id="CLU_023878_1_1_1"/>
<dbReference type="AlphaFoldDB" id="A0A0C2J3J2"/>
<evidence type="ECO:0000259" key="2">
    <source>
        <dbReference type="Pfam" id="PF25545"/>
    </source>
</evidence>
<dbReference type="OrthoDB" id="5336565at2759"/>
<feature type="domain" description="DUF7924" evidence="2">
    <location>
        <begin position="225"/>
        <end position="415"/>
    </location>
</feature>
<dbReference type="InterPro" id="IPR057684">
    <property type="entry name" value="DUF7924"/>
</dbReference>
<comment type="caution">
    <text evidence="3">The sequence shown here is derived from an EMBL/GenBank/DDBJ whole genome shotgun (WGS) entry which is preliminary data.</text>
</comment>
<dbReference type="RefSeq" id="XP_040621605.1">
    <property type="nucleotide sequence ID" value="XM_040767289.1"/>
</dbReference>
<keyword evidence="4" id="KW-1185">Reference proteome</keyword>
<name>A0A0C2J3J2_9PEZI</name>
<organism evidence="3 4">
    <name type="scientific">Sporothrix brasiliensis 5110</name>
    <dbReference type="NCBI Taxonomy" id="1398154"/>
    <lineage>
        <taxon>Eukaryota</taxon>
        <taxon>Fungi</taxon>
        <taxon>Dikarya</taxon>
        <taxon>Ascomycota</taxon>
        <taxon>Pezizomycotina</taxon>
        <taxon>Sordariomycetes</taxon>
        <taxon>Sordariomycetidae</taxon>
        <taxon>Ophiostomatales</taxon>
        <taxon>Ophiostomataceae</taxon>
        <taxon>Sporothrix</taxon>
    </lineage>
</organism>
<dbReference type="VEuPathDB" id="FungiDB:SPBR_09163"/>
<protein>
    <recommendedName>
        <fullName evidence="2">DUF7924 domain-containing protein</fullName>
    </recommendedName>
</protein>
<feature type="region of interest" description="Disordered" evidence="1">
    <location>
        <begin position="104"/>
        <end position="125"/>
    </location>
</feature>
<sequence length="518" mass="58200">MADLLGNQFGPDKGDKHRRRNEITGIQPCLQDSQPPMKTTTEPYNQPEKTRAEENTEDDQTAWANWVYPPEFYDSLSAVHLTEQSLAEHNRRNRLTQNHIAGRHRTQDVVSARPPTAQNTKDIGRFARHGGPDLMDIRNHGNDEPSLSNATTVTDAKVKRSTPYDANFEQHLNDHNVQATYNSQKPVNWVEIRAVLNQRRPSLTSTQFPESAFETFQDKNNCAPNEDTVMVDGLPTILGECASHTDRQASRRNMLFNNLATLTDGSIAHAKPDVYYGAQPEDLSRHVRDVLNNHIMPSTVQKRPIAPNFFVVVKGPDGTAAVANRQARFDGAIGSRAIHCLQNYGEEEPKHDGRAYTFSTTYHDGTLKIYTHHVTAPTSKGERPEYHVNKIRGFDMTDTRETFLQGVTAFRNARDLAKQHRDVFIQSANDAATREASEAARERDRDTKEDTDRNTREGHKSAEEAHPGQSFASDTPVMSTADSTTTKQTRRRHSPPASEVSVRFTRAAKRRRCTAGGL</sequence>
<evidence type="ECO:0000313" key="4">
    <source>
        <dbReference type="Proteomes" id="UP000031575"/>
    </source>
</evidence>